<sequence>MESATSASGMEFGIGSTGACSLTPDQEMAVMVSALHHVISNNSPHPHVAPSSSYSDNPLHDGSHLVFQALHGSSTCPDCGLDRCLAEIRDPHRATRVWLGTFDTAEDAARAYDCAAFNFRGPRAKLNFPLSDYLHHNSQPNPDGGASSQPPNTTTVVGSDPTVNDNIKTEETRRVSGSESGLGGGFVEITDEKELEDWMNMMIDDDVHSPGSF</sequence>
<dbReference type="EMBL" id="JAKOGI010000001">
    <property type="protein sequence ID" value="KAJ8453139.1"/>
    <property type="molecule type" value="Genomic_DNA"/>
</dbReference>
<evidence type="ECO:0000256" key="4">
    <source>
        <dbReference type="ARBA" id="ARBA00023125"/>
    </source>
</evidence>
<evidence type="ECO:0000256" key="5">
    <source>
        <dbReference type="ARBA" id="ARBA00023163"/>
    </source>
</evidence>
<dbReference type="GO" id="GO:0005634">
    <property type="term" value="C:nucleus"/>
    <property type="evidence" value="ECO:0007669"/>
    <property type="project" value="UniProtKB-SubCell"/>
</dbReference>
<dbReference type="InterPro" id="IPR001471">
    <property type="entry name" value="AP2/ERF_dom"/>
</dbReference>
<dbReference type="Proteomes" id="UP001153076">
    <property type="component" value="Unassembled WGS sequence"/>
</dbReference>
<dbReference type="GO" id="GO:0003677">
    <property type="term" value="F:DNA binding"/>
    <property type="evidence" value="ECO:0007669"/>
    <property type="project" value="UniProtKB-KW"/>
</dbReference>
<evidence type="ECO:0000256" key="6">
    <source>
        <dbReference type="ARBA" id="ARBA00023242"/>
    </source>
</evidence>
<feature type="domain" description="AP2/ERF" evidence="8">
    <location>
        <begin position="69"/>
        <end position="129"/>
    </location>
</feature>
<dbReference type="InterPro" id="IPR016177">
    <property type="entry name" value="DNA-bd_dom_sf"/>
</dbReference>
<dbReference type="AlphaFoldDB" id="A0A9Q1L0M1"/>
<comment type="subcellular location">
    <subcellularLocation>
        <location evidence="1">Nucleus</location>
    </subcellularLocation>
</comment>
<keyword evidence="10" id="KW-1185">Reference proteome</keyword>
<dbReference type="CDD" id="cd00018">
    <property type="entry name" value="AP2"/>
    <property type="match status" value="1"/>
</dbReference>
<dbReference type="PANTHER" id="PTHR31677">
    <property type="entry name" value="AP2 DOMAIN CLASS TRANSCRIPTION FACTOR"/>
    <property type="match status" value="1"/>
</dbReference>
<dbReference type="PROSITE" id="PS51032">
    <property type="entry name" value="AP2_ERF"/>
    <property type="match status" value="1"/>
</dbReference>
<keyword evidence="3" id="KW-0805">Transcription regulation</keyword>
<evidence type="ECO:0000256" key="3">
    <source>
        <dbReference type="ARBA" id="ARBA00023015"/>
    </source>
</evidence>
<organism evidence="9 10">
    <name type="scientific">Carnegiea gigantea</name>
    <dbReference type="NCBI Taxonomy" id="171969"/>
    <lineage>
        <taxon>Eukaryota</taxon>
        <taxon>Viridiplantae</taxon>
        <taxon>Streptophyta</taxon>
        <taxon>Embryophyta</taxon>
        <taxon>Tracheophyta</taxon>
        <taxon>Spermatophyta</taxon>
        <taxon>Magnoliopsida</taxon>
        <taxon>eudicotyledons</taxon>
        <taxon>Gunneridae</taxon>
        <taxon>Pentapetalae</taxon>
        <taxon>Caryophyllales</taxon>
        <taxon>Cactineae</taxon>
        <taxon>Cactaceae</taxon>
        <taxon>Cactoideae</taxon>
        <taxon>Echinocereeae</taxon>
        <taxon>Carnegiea</taxon>
    </lineage>
</organism>
<dbReference type="InterPro" id="IPR036955">
    <property type="entry name" value="AP2/ERF_dom_sf"/>
</dbReference>
<comment type="caution">
    <text evidence="9">The sequence shown here is derived from an EMBL/GenBank/DDBJ whole genome shotgun (WGS) entry which is preliminary data.</text>
</comment>
<dbReference type="GO" id="GO:0009873">
    <property type="term" value="P:ethylene-activated signaling pathway"/>
    <property type="evidence" value="ECO:0007669"/>
    <property type="project" value="UniProtKB-KW"/>
</dbReference>
<keyword evidence="2" id="KW-0936">Ethylene signaling pathway</keyword>
<evidence type="ECO:0000259" key="8">
    <source>
        <dbReference type="PROSITE" id="PS51032"/>
    </source>
</evidence>
<keyword evidence="6" id="KW-0539">Nucleus</keyword>
<protein>
    <recommendedName>
        <fullName evidence="8">AP2/ERF domain-containing protein</fullName>
    </recommendedName>
</protein>
<gene>
    <name evidence="9" type="ORF">Cgig2_008023</name>
</gene>
<feature type="compositionally biased region" description="Basic and acidic residues" evidence="7">
    <location>
        <begin position="167"/>
        <end position="176"/>
    </location>
</feature>
<evidence type="ECO:0000313" key="9">
    <source>
        <dbReference type="EMBL" id="KAJ8453139.1"/>
    </source>
</evidence>
<dbReference type="Gene3D" id="3.30.730.10">
    <property type="entry name" value="AP2/ERF domain"/>
    <property type="match status" value="1"/>
</dbReference>
<evidence type="ECO:0000256" key="7">
    <source>
        <dbReference type="SAM" id="MobiDB-lite"/>
    </source>
</evidence>
<feature type="region of interest" description="Disordered" evidence="7">
    <location>
        <begin position="132"/>
        <end position="185"/>
    </location>
</feature>
<keyword evidence="4" id="KW-0238">DNA-binding</keyword>
<name>A0A9Q1L0M1_9CARY</name>
<dbReference type="SUPFAM" id="SSF54171">
    <property type="entry name" value="DNA-binding domain"/>
    <property type="match status" value="1"/>
</dbReference>
<accession>A0A9Q1L0M1</accession>
<dbReference type="PANTHER" id="PTHR31677:SF196">
    <property type="entry name" value="ETHYLENE-RESPONSIVE TRANSCRIPTION FACTOR ERF109"/>
    <property type="match status" value="1"/>
</dbReference>
<proteinExistence type="predicted"/>
<dbReference type="OrthoDB" id="642765at2759"/>
<evidence type="ECO:0000256" key="1">
    <source>
        <dbReference type="ARBA" id="ARBA00004123"/>
    </source>
</evidence>
<evidence type="ECO:0000313" key="10">
    <source>
        <dbReference type="Proteomes" id="UP001153076"/>
    </source>
</evidence>
<reference evidence="9" key="1">
    <citation type="submission" date="2022-04" db="EMBL/GenBank/DDBJ databases">
        <title>Carnegiea gigantea Genome sequencing and assembly v2.</title>
        <authorList>
            <person name="Copetti D."/>
            <person name="Sanderson M.J."/>
            <person name="Burquez A."/>
            <person name="Wojciechowski M.F."/>
        </authorList>
    </citation>
    <scope>NUCLEOTIDE SEQUENCE</scope>
    <source>
        <strain evidence="9">SGP5-SGP5p</strain>
        <tissue evidence="9">Aerial part</tissue>
    </source>
</reference>
<dbReference type="SMART" id="SM00380">
    <property type="entry name" value="AP2"/>
    <property type="match status" value="1"/>
</dbReference>
<evidence type="ECO:0000256" key="2">
    <source>
        <dbReference type="ARBA" id="ARBA00022745"/>
    </source>
</evidence>
<dbReference type="GO" id="GO:0003700">
    <property type="term" value="F:DNA-binding transcription factor activity"/>
    <property type="evidence" value="ECO:0007669"/>
    <property type="project" value="InterPro"/>
</dbReference>
<feature type="compositionally biased region" description="Polar residues" evidence="7">
    <location>
        <begin position="136"/>
        <end position="166"/>
    </location>
</feature>
<keyword evidence="5" id="KW-0804">Transcription</keyword>